<gene>
    <name evidence="1" type="ORF">JRQ81_019353</name>
</gene>
<comment type="caution">
    <text evidence="1">The sequence shown here is derived from an EMBL/GenBank/DDBJ whole genome shotgun (WGS) entry which is preliminary data.</text>
</comment>
<dbReference type="Proteomes" id="UP001142489">
    <property type="component" value="Unassembled WGS sequence"/>
</dbReference>
<organism evidence="1 2">
    <name type="scientific">Phrynocephalus forsythii</name>
    <dbReference type="NCBI Taxonomy" id="171643"/>
    <lineage>
        <taxon>Eukaryota</taxon>
        <taxon>Metazoa</taxon>
        <taxon>Chordata</taxon>
        <taxon>Craniata</taxon>
        <taxon>Vertebrata</taxon>
        <taxon>Euteleostomi</taxon>
        <taxon>Lepidosauria</taxon>
        <taxon>Squamata</taxon>
        <taxon>Bifurcata</taxon>
        <taxon>Unidentata</taxon>
        <taxon>Episquamata</taxon>
        <taxon>Toxicofera</taxon>
        <taxon>Iguania</taxon>
        <taxon>Acrodonta</taxon>
        <taxon>Agamidae</taxon>
        <taxon>Agaminae</taxon>
        <taxon>Phrynocephalus</taxon>
    </lineage>
</organism>
<feature type="non-terminal residue" evidence="1">
    <location>
        <position position="114"/>
    </location>
</feature>
<dbReference type="EMBL" id="JAPFRF010000010">
    <property type="protein sequence ID" value="KAJ7319842.1"/>
    <property type="molecule type" value="Genomic_DNA"/>
</dbReference>
<sequence>PILDKNTSLSKAVGGRSILAYGQPPNPKQILTHTKLQISNTDKGTKPCHKHRCQLCPHIYSGNTITGPNNVTYNIKGNFTCSSTNVIYAIFCQQCPSALYDGQIGQSTKTFRRT</sequence>
<proteinExistence type="predicted"/>
<protein>
    <submittedName>
        <fullName evidence="1">Uncharacterized protein</fullName>
    </submittedName>
</protein>
<evidence type="ECO:0000313" key="2">
    <source>
        <dbReference type="Proteomes" id="UP001142489"/>
    </source>
</evidence>
<name>A0A9Q0XMT7_9SAUR</name>
<dbReference type="AlphaFoldDB" id="A0A9Q0XMT7"/>
<feature type="non-terminal residue" evidence="1">
    <location>
        <position position="1"/>
    </location>
</feature>
<keyword evidence="2" id="KW-1185">Reference proteome</keyword>
<reference evidence="1" key="1">
    <citation type="journal article" date="2023" name="DNA Res.">
        <title>Chromosome-level genome assembly of Phrynocephalus forsythii using third-generation DNA sequencing and Hi-C analysis.</title>
        <authorList>
            <person name="Qi Y."/>
            <person name="Zhao W."/>
            <person name="Zhao Y."/>
            <person name="Niu C."/>
            <person name="Cao S."/>
            <person name="Zhang Y."/>
        </authorList>
    </citation>
    <scope>NUCLEOTIDE SEQUENCE</scope>
    <source>
        <tissue evidence="1">Muscle</tissue>
    </source>
</reference>
<evidence type="ECO:0000313" key="1">
    <source>
        <dbReference type="EMBL" id="KAJ7319842.1"/>
    </source>
</evidence>
<accession>A0A9Q0XMT7</accession>